<dbReference type="EMBL" id="JBITGY010000007">
    <property type="protein sequence ID" value="MFI6500762.1"/>
    <property type="molecule type" value="Genomic_DNA"/>
</dbReference>
<feature type="region of interest" description="Disordered" evidence="1">
    <location>
        <begin position="32"/>
        <end position="51"/>
    </location>
</feature>
<feature type="region of interest" description="Disordered" evidence="1">
    <location>
        <begin position="126"/>
        <end position="151"/>
    </location>
</feature>
<feature type="signal peptide" evidence="2">
    <location>
        <begin position="1"/>
        <end position="15"/>
    </location>
</feature>
<evidence type="ECO:0008006" key="5">
    <source>
        <dbReference type="Google" id="ProtNLM"/>
    </source>
</evidence>
<protein>
    <recommendedName>
        <fullName evidence="5">Lipoprotein</fullName>
    </recommendedName>
</protein>
<proteinExistence type="predicted"/>
<accession>A0ABW7YYG8</accession>
<comment type="caution">
    <text evidence="3">The sequence shown here is derived from an EMBL/GenBank/DDBJ whole genome shotgun (WGS) entry which is preliminary data.</text>
</comment>
<dbReference type="RefSeq" id="WP_397084886.1">
    <property type="nucleotide sequence ID" value="NZ_JBITGY010000007.1"/>
</dbReference>
<feature type="compositionally biased region" description="Low complexity" evidence="1">
    <location>
        <begin position="32"/>
        <end position="46"/>
    </location>
</feature>
<evidence type="ECO:0000313" key="3">
    <source>
        <dbReference type="EMBL" id="MFI6500762.1"/>
    </source>
</evidence>
<dbReference type="PROSITE" id="PS51257">
    <property type="entry name" value="PROKAR_LIPOPROTEIN"/>
    <property type="match status" value="1"/>
</dbReference>
<keyword evidence="4" id="KW-1185">Reference proteome</keyword>
<organism evidence="3 4">
    <name type="scientific">Nonomuraea typhae</name>
    <dbReference type="NCBI Taxonomy" id="2603600"/>
    <lineage>
        <taxon>Bacteria</taxon>
        <taxon>Bacillati</taxon>
        <taxon>Actinomycetota</taxon>
        <taxon>Actinomycetes</taxon>
        <taxon>Streptosporangiales</taxon>
        <taxon>Streptosporangiaceae</taxon>
        <taxon>Nonomuraea</taxon>
    </lineage>
</organism>
<evidence type="ECO:0000256" key="1">
    <source>
        <dbReference type="SAM" id="MobiDB-lite"/>
    </source>
</evidence>
<evidence type="ECO:0000256" key="2">
    <source>
        <dbReference type="SAM" id="SignalP"/>
    </source>
</evidence>
<sequence length="172" mass="18483">MTRILIAAGALVALAGCGTQQPVTGVASVASAKPSTSASPSPTGTVDPQEQGRKFAQCMRDNGIDMPDPEPGTGKGMMVLSPKDVNQKQFKKAAEACKQYRPFRDRADMKPEDLERMRDYAACMRENGVDMPDPDPDGGFGGKRPNIKPDDPAFKKAVEACRAKFPQLGVRK</sequence>
<keyword evidence="2" id="KW-0732">Signal</keyword>
<name>A0ABW7YYG8_9ACTN</name>
<feature type="chain" id="PRO_5047228369" description="Lipoprotein" evidence="2">
    <location>
        <begin position="16"/>
        <end position="172"/>
    </location>
</feature>
<reference evidence="3 4" key="1">
    <citation type="submission" date="2024-10" db="EMBL/GenBank/DDBJ databases">
        <title>The Natural Products Discovery Center: Release of the First 8490 Sequenced Strains for Exploring Actinobacteria Biosynthetic Diversity.</title>
        <authorList>
            <person name="Kalkreuter E."/>
            <person name="Kautsar S.A."/>
            <person name="Yang D."/>
            <person name="Bader C.D."/>
            <person name="Teijaro C.N."/>
            <person name="Fluegel L."/>
            <person name="Davis C.M."/>
            <person name="Simpson J.R."/>
            <person name="Lauterbach L."/>
            <person name="Steele A.D."/>
            <person name="Gui C."/>
            <person name="Meng S."/>
            <person name="Li G."/>
            <person name="Viehrig K."/>
            <person name="Ye F."/>
            <person name="Su P."/>
            <person name="Kiefer A.F."/>
            <person name="Nichols A."/>
            <person name="Cepeda A.J."/>
            <person name="Yan W."/>
            <person name="Fan B."/>
            <person name="Jiang Y."/>
            <person name="Adhikari A."/>
            <person name="Zheng C.-J."/>
            <person name="Schuster L."/>
            <person name="Cowan T.M."/>
            <person name="Smanski M.J."/>
            <person name="Chevrette M.G."/>
            <person name="De Carvalho L.P.S."/>
            <person name="Shen B."/>
        </authorList>
    </citation>
    <scope>NUCLEOTIDE SEQUENCE [LARGE SCALE GENOMIC DNA]</scope>
    <source>
        <strain evidence="3 4">NPDC050545</strain>
    </source>
</reference>
<dbReference type="Proteomes" id="UP001612741">
    <property type="component" value="Unassembled WGS sequence"/>
</dbReference>
<gene>
    <name evidence="3" type="ORF">ACIBG2_25540</name>
</gene>
<evidence type="ECO:0000313" key="4">
    <source>
        <dbReference type="Proteomes" id="UP001612741"/>
    </source>
</evidence>